<evidence type="ECO:0000256" key="2">
    <source>
        <dbReference type="ARBA" id="ARBA00022679"/>
    </source>
</evidence>
<organism evidence="5 6">
    <name type="scientific">Periconia macrospinosa</name>
    <dbReference type="NCBI Taxonomy" id="97972"/>
    <lineage>
        <taxon>Eukaryota</taxon>
        <taxon>Fungi</taxon>
        <taxon>Dikarya</taxon>
        <taxon>Ascomycota</taxon>
        <taxon>Pezizomycotina</taxon>
        <taxon>Dothideomycetes</taxon>
        <taxon>Pleosporomycetidae</taxon>
        <taxon>Pleosporales</taxon>
        <taxon>Massarineae</taxon>
        <taxon>Periconiaceae</taxon>
        <taxon>Periconia</taxon>
    </lineage>
</organism>
<accession>A0A2V1D7V6</accession>
<keyword evidence="3" id="KW-0949">S-adenosyl-L-methionine</keyword>
<dbReference type="SUPFAM" id="SSF53335">
    <property type="entry name" value="S-adenosyl-L-methionine-dependent methyltransferases"/>
    <property type="match status" value="1"/>
</dbReference>
<sequence>VVDVGGSHGAISLALAEGFPDLRFVVHDLHSVISESSAFPENAITSRISVMTHDFFTLQPFAGAGVYYYRCIFHGCAQGYVVRKLRTLIPALKKGAFVMINDFCVTDRSTVCLEDRRVR</sequence>
<evidence type="ECO:0000256" key="1">
    <source>
        <dbReference type="ARBA" id="ARBA00022603"/>
    </source>
</evidence>
<evidence type="ECO:0000313" key="5">
    <source>
        <dbReference type="EMBL" id="PVH94145.1"/>
    </source>
</evidence>
<dbReference type="AlphaFoldDB" id="A0A2V1D7V6"/>
<dbReference type="GO" id="GO:0032259">
    <property type="term" value="P:methylation"/>
    <property type="evidence" value="ECO:0007669"/>
    <property type="project" value="UniProtKB-KW"/>
</dbReference>
<dbReference type="InterPro" id="IPR001077">
    <property type="entry name" value="COMT_C"/>
</dbReference>
<dbReference type="InterPro" id="IPR016461">
    <property type="entry name" value="COMT-like"/>
</dbReference>
<dbReference type="Gene3D" id="3.40.50.150">
    <property type="entry name" value="Vaccinia Virus protein VP39"/>
    <property type="match status" value="1"/>
</dbReference>
<gene>
    <name evidence="5" type="ORF">DM02DRAFT_540068</name>
</gene>
<reference evidence="5 6" key="1">
    <citation type="journal article" date="2018" name="Sci. Rep.">
        <title>Comparative genomics provides insights into the lifestyle and reveals functional heterogeneity of dark septate endophytic fungi.</title>
        <authorList>
            <person name="Knapp D.G."/>
            <person name="Nemeth J.B."/>
            <person name="Barry K."/>
            <person name="Hainaut M."/>
            <person name="Henrissat B."/>
            <person name="Johnson J."/>
            <person name="Kuo A."/>
            <person name="Lim J.H.P."/>
            <person name="Lipzen A."/>
            <person name="Nolan M."/>
            <person name="Ohm R.A."/>
            <person name="Tamas L."/>
            <person name="Grigoriev I.V."/>
            <person name="Spatafora J.W."/>
            <person name="Nagy L.G."/>
            <person name="Kovacs G.M."/>
        </authorList>
    </citation>
    <scope>NUCLEOTIDE SEQUENCE [LARGE SCALE GENOMIC DNA]</scope>
    <source>
        <strain evidence="5 6">DSE2036</strain>
    </source>
</reference>
<dbReference type="Proteomes" id="UP000244855">
    <property type="component" value="Unassembled WGS sequence"/>
</dbReference>
<dbReference type="InterPro" id="IPR029063">
    <property type="entry name" value="SAM-dependent_MTases_sf"/>
</dbReference>
<evidence type="ECO:0000259" key="4">
    <source>
        <dbReference type="Pfam" id="PF00891"/>
    </source>
</evidence>
<keyword evidence="1 5" id="KW-0489">Methyltransferase</keyword>
<dbReference type="PANTHER" id="PTHR43712:SF12">
    <property type="entry name" value="STERIGMATOCYSTIN 8-O-METHYLTRANSFERASE"/>
    <property type="match status" value="1"/>
</dbReference>
<dbReference type="Pfam" id="PF00891">
    <property type="entry name" value="Methyltransf_2"/>
    <property type="match status" value="1"/>
</dbReference>
<feature type="domain" description="O-methyltransferase C-terminal" evidence="4">
    <location>
        <begin position="1"/>
        <end position="105"/>
    </location>
</feature>
<dbReference type="EMBL" id="KZ805548">
    <property type="protein sequence ID" value="PVH94145.1"/>
    <property type="molecule type" value="Genomic_DNA"/>
</dbReference>
<evidence type="ECO:0000256" key="3">
    <source>
        <dbReference type="ARBA" id="ARBA00022691"/>
    </source>
</evidence>
<evidence type="ECO:0000313" key="6">
    <source>
        <dbReference type="Proteomes" id="UP000244855"/>
    </source>
</evidence>
<dbReference type="OrthoDB" id="1606438at2759"/>
<keyword evidence="6" id="KW-1185">Reference proteome</keyword>
<keyword evidence="2 5" id="KW-0808">Transferase</keyword>
<dbReference type="PANTHER" id="PTHR43712">
    <property type="entry name" value="PUTATIVE (AFU_ORTHOLOGUE AFUA_4G14580)-RELATED"/>
    <property type="match status" value="1"/>
</dbReference>
<proteinExistence type="predicted"/>
<feature type="non-terminal residue" evidence="5">
    <location>
        <position position="1"/>
    </location>
</feature>
<protein>
    <submittedName>
        <fullName evidence="5">S-adenosyl-L-methionine-dependent methyltransferase</fullName>
    </submittedName>
</protein>
<name>A0A2V1D7V6_9PLEO</name>
<dbReference type="PROSITE" id="PS51683">
    <property type="entry name" value="SAM_OMT_II"/>
    <property type="match status" value="1"/>
</dbReference>
<dbReference type="GO" id="GO:0008171">
    <property type="term" value="F:O-methyltransferase activity"/>
    <property type="evidence" value="ECO:0007669"/>
    <property type="project" value="InterPro"/>
</dbReference>